<reference evidence="8 9" key="1">
    <citation type="submission" date="2023-07" db="EMBL/GenBank/DDBJ databases">
        <title>Genomic Encyclopedia of Type Strains, Phase IV (KMG-IV): sequencing the most valuable type-strain genomes for metagenomic binning, comparative biology and taxonomic classification.</title>
        <authorList>
            <person name="Goeker M."/>
        </authorList>
    </citation>
    <scope>NUCLEOTIDE SEQUENCE [LARGE SCALE GENOMIC DNA]</scope>
    <source>
        <strain evidence="8 9">DSM 23837</strain>
    </source>
</reference>
<dbReference type="PANTHER" id="PTHR43277:SF3">
    <property type="entry name" value="DECARBOXYLASE, PUTATIVE-RELATED"/>
    <property type="match status" value="1"/>
</dbReference>
<keyword evidence="9" id="KW-1185">Reference proteome</keyword>
<evidence type="ECO:0000256" key="4">
    <source>
        <dbReference type="ARBA" id="ARBA00022898"/>
    </source>
</evidence>
<dbReference type="Gene3D" id="3.90.105.10">
    <property type="entry name" value="Molybdopterin biosynthesis moea protein, domain 2"/>
    <property type="match status" value="1"/>
</dbReference>
<keyword evidence="3" id="KW-0210">Decarboxylase</keyword>
<evidence type="ECO:0000259" key="7">
    <source>
        <dbReference type="Pfam" id="PF03711"/>
    </source>
</evidence>
<dbReference type="InterPro" id="IPR036633">
    <property type="entry name" value="Prn/Lys/Arg_de-COase_C_sf"/>
</dbReference>
<dbReference type="Proteomes" id="UP001223586">
    <property type="component" value="Unassembled WGS sequence"/>
</dbReference>
<evidence type="ECO:0000256" key="1">
    <source>
        <dbReference type="ARBA" id="ARBA00001933"/>
    </source>
</evidence>
<dbReference type="Pfam" id="PF01276">
    <property type="entry name" value="OKR_DC_1"/>
    <property type="match status" value="1"/>
</dbReference>
<dbReference type="SUPFAM" id="SSF55904">
    <property type="entry name" value="Ornithine decarboxylase C-terminal domain"/>
    <property type="match status" value="1"/>
</dbReference>
<evidence type="ECO:0000259" key="6">
    <source>
        <dbReference type="Pfam" id="PF01276"/>
    </source>
</evidence>
<organism evidence="8 9">
    <name type="scientific">Bacillus chungangensis</name>
    <dbReference type="NCBI Taxonomy" id="587633"/>
    <lineage>
        <taxon>Bacteria</taxon>
        <taxon>Bacillati</taxon>
        <taxon>Bacillota</taxon>
        <taxon>Bacilli</taxon>
        <taxon>Bacillales</taxon>
        <taxon>Bacillaceae</taxon>
        <taxon>Bacillus</taxon>
    </lineage>
</organism>
<feature type="domain" description="Orn/Lys/Arg decarboxylases family 1 pyridoxal-P attachment site" evidence="6">
    <location>
        <begin position="7"/>
        <end position="300"/>
    </location>
</feature>
<comment type="similarity">
    <text evidence="2">Belongs to the Orn/Lys/Arg decarboxylase class-I family.</text>
</comment>
<sequence>MNQNQMPLYDFMSHFSEQQPISFHVPGHKNGFLLDALPVKRDFRHFLKYDVTELPGLDDLHAPEGIIAQAEALLSDFYQTVKSYFLVNGSTVGNLAMILALCKEGDTVFVQRNAHKSIFHALMLAKVQPIFLSPEIDQTLGVAGGLSIEAVKKAFEQYPNAKACIFTYPHYYGLTYDLKSMIEVAHAHGSYVLVDEAHGPHFILGEPFPPSAISLGADIIVQSAHKMLPAMTMGSFLHINTTAVAIEKVTFYLGALQSSSPSYPIMASLDMARYYLSSMTKDDICYTIHERNSFVKQLHKNDGIIVQEKEQMDPLKIALRLRGISGYELQERFIKNGIYPELADPYQVLLVWPLLKSGCTFPSKEAAEKINKSISDVNINRKEDSEKYNDHFGDGLFKGLELSYQEIENRQIRWVPLEKAENEIAAKMVIPYPPGVPLLITGEKISRKTLMQLQFYIKMGAKFQEDDARFQQGFIAIFI</sequence>
<dbReference type="PANTHER" id="PTHR43277">
    <property type="entry name" value="ARGININE DECARBOXYLASE"/>
    <property type="match status" value="1"/>
</dbReference>
<comment type="caution">
    <text evidence="8">The sequence shown here is derived from an EMBL/GenBank/DDBJ whole genome shotgun (WGS) entry which is preliminary data.</text>
</comment>
<evidence type="ECO:0000256" key="2">
    <source>
        <dbReference type="ARBA" id="ARBA00010671"/>
    </source>
</evidence>
<dbReference type="InterPro" id="IPR015424">
    <property type="entry name" value="PyrdxlP-dep_Trfase"/>
</dbReference>
<evidence type="ECO:0000256" key="3">
    <source>
        <dbReference type="ARBA" id="ARBA00022793"/>
    </source>
</evidence>
<proteinExistence type="inferred from homology"/>
<gene>
    <name evidence="8" type="ORF">J2S08_003819</name>
</gene>
<evidence type="ECO:0000313" key="9">
    <source>
        <dbReference type="Proteomes" id="UP001223586"/>
    </source>
</evidence>
<dbReference type="InterPro" id="IPR008286">
    <property type="entry name" value="Prn/Lys/Arg_de-COase_C"/>
</dbReference>
<name>A0ABT9WXA9_9BACI</name>
<comment type="cofactor">
    <cofactor evidence="1">
        <name>pyridoxal 5'-phosphate</name>
        <dbReference type="ChEBI" id="CHEBI:597326"/>
    </cofactor>
</comment>
<dbReference type="EMBL" id="JAUSTT010000029">
    <property type="protein sequence ID" value="MDQ0177928.1"/>
    <property type="molecule type" value="Genomic_DNA"/>
</dbReference>
<dbReference type="RefSeq" id="WP_307232332.1">
    <property type="nucleotide sequence ID" value="NZ_JAUSTT010000029.1"/>
</dbReference>
<feature type="domain" description="Orn/Lys/Arg decarboxylase C-terminal" evidence="7">
    <location>
        <begin position="403"/>
        <end position="464"/>
    </location>
</feature>
<dbReference type="Gene3D" id="3.40.640.10">
    <property type="entry name" value="Type I PLP-dependent aspartate aminotransferase-like (Major domain)"/>
    <property type="match status" value="1"/>
</dbReference>
<evidence type="ECO:0000256" key="5">
    <source>
        <dbReference type="ARBA" id="ARBA00023239"/>
    </source>
</evidence>
<evidence type="ECO:0000313" key="8">
    <source>
        <dbReference type="EMBL" id="MDQ0177928.1"/>
    </source>
</evidence>
<keyword evidence="4" id="KW-0663">Pyridoxal phosphate</keyword>
<protein>
    <submittedName>
        <fullName evidence="8">Arginine/lysine/ornithine decarboxylase</fullName>
    </submittedName>
</protein>
<dbReference type="InterPro" id="IPR015421">
    <property type="entry name" value="PyrdxlP-dep_Trfase_major"/>
</dbReference>
<dbReference type="InterPro" id="IPR000310">
    <property type="entry name" value="Orn/Lys/Arg_deCO2ase_major_dom"/>
</dbReference>
<dbReference type="SUPFAM" id="SSF53383">
    <property type="entry name" value="PLP-dependent transferases"/>
    <property type="match status" value="1"/>
</dbReference>
<dbReference type="InterPro" id="IPR052357">
    <property type="entry name" value="Orn_Lys_Arg_decarboxylase-I"/>
</dbReference>
<accession>A0ABT9WXA9</accession>
<keyword evidence="5" id="KW-0456">Lyase</keyword>
<dbReference type="Pfam" id="PF03711">
    <property type="entry name" value="OKR_DC_1_C"/>
    <property type="match status" value="1"/>
</dbReference>